<dbReference type="SUPFAM" id="SSF52266">
    <property type="entry name" value="SGNH hydrolase"/>
    <property type="match status" value="1"/>
</dbReference>
<dbReference type="PANTHER" id="PTHR14209:SF19">
    <property type="entry name" value="ISOAMYL ACETATE-HYDROLYZING ESTERASE 1 HOMOLOG"/>
    <property type="match status" value="1"/>
</dbReference>
<accession>A0A9P5YYI2</accession>
<dbReference type="InterPro" id="IPR013830">
    <property type="entry name" value="SGNH_hydro"/>
</dbReference>
<sequence>MSAPIHDVFMLFGDSITQGAWEPGLNGFGQRLTHVYNRKLDVLNRGFSGYNTEWGLPVFEQCLAKTSDKNVPKLRILAIWFGANDACIKPSPQHVPLTKFVSNLKQMVDMIKSPTSAHYSPTTRIILISPPPVNTHVRGAALAQRDPPLALDRKFEITRAYAEAVRDIAAAEGIAFVDVWTALWEAAGKNEEALTEYLGDGLHLNANGYSVMYDELIRTIEKEYPEVHYNNIAPVFPPWAEIDWEHPEKSLYIGNDKA</sequence>
<evidence type="ECO:0000259" key="1">
    <source>
        <dbReference type="Pfam" id="PF13472"/>
    </source>
</evidence>
<dbReference type="OrthoDB" id="671439at2759"/>
<dbReference type="InterPro" id="IPR036514">
    <property type="entry name" value="SGNH_hydro_sf"/>
</dbReference>
<dbReference type="Gene3D" id="3.40.50.1110">
    <property type="entry name" value="SGNH hydrolase"/>
    <property type="match status" value="1"/>
</dbReference>
<organism evidence="2 3">
    <name type="scientific">Pholiota conissans</name>
    <dbReference type="NCBI Taxonomy" id="109636"/>
    <lineage>
        <taxon>Eukaryota</taxon>
        <taxon>Fungi</taxon>
        <taxon>Dikarya</taxon>
        <taxon>Basidiomycota</taxon>
        <taxon>Agaricomycotina</taxon>
        <taxon>Agaricomycetes</taxon>
        <taxon>Agaricomycetidae</taxon>
        <taxon>Agaricales</taxon>
        <taxon>Agaricineae</taxon>
        <taxon>Strophariaceae</taxon>
        <taxon>Pholiota</taxon>
    </lineage>
</organism>
<dbReference type="GO" id="GO:0016787">
    <property type="term" value="F:hydrolase activity"/>
    <property type="evidence" value="ECO:0007669"/>
    <property type="project" value="UniProtKB-KW"/>
</dbReference>
<dbReference type="Proteomes" id="UP000807469">
    <property type="component" value="Unassembled WGS sequence"/>
</dbReference>
<reference evidence="2" key="1">
    <citation type="submission" date="2020-11" db="EMBL/GenBank/DDBJ databases">
        <authorList>
            <consortium name="DOE Joint Genome Institute"/>
            <person name="Ahrendt S."/>
            <person name="Riley R."/>
            <person name="Andreopoulos W."/>
            <person name="Labutti K."/>
            <person name="Pangilinan J."/>
            <person name="Ruiz-Duenas F.J."/>
            <person name="Barrasa J.M."/>
            <person name="Sanchez-Garcia M."/>
            <person name="Camarero S."/>
            <person name="Miyauchi S."/>
            <person name="Serrano A."/>
            <person name="Linde D."/>
            <person name="Babiker R."/>
            <person name="Drula E."/>
            <person name="Ayuso-Fernandez I."/>
            <person name="Pacheco R."/>
            <person name="Padilla G."/>
            <person name="Ferreira P."/>
            <person name="Barriuso J."/>
            <person name="Kellner H."/>
            <person name="Castanera R."/>
            <person name="Alfaro M."/>
            <person name="Ramirez L."/>
            <person name="Pisabarro A.G."/>
            <person name="Kuo A."/>
            <person name="Tritt A."/>
            <person name="Lipzen A."/>
            <person name="He G."/>
            <person name="Yan M."/>
            <person name="Ng V."/>
            <person name="Cullen D."/>
            <person name="Martin F."/>
            <person name="Rosso M.-N."/>
            <person name="Henrissat B."/>
            <person name="Hibbett D."/>
            <person name="Martinez A.T."/>
            <person name="Grigoriev I.V."/>
        </authorList>
    </citation>
    <scope>NUCLEOTIDE SEQUENCE</scope>
    <source>
        <strain evidence="2">CIRM-BRFM 674</strain>
    </source>
</reference>
<name>A0A9P5YYI2_9AGAR</name>
<feature type="domain" description="SGNH hydrolase-type esterase" evidence="1">
    <location>
        <begin position="11"/>
        <end position="210"/>
    </location>
</feature>
<protein>
    <submittedName>
        <fullName evidence="2">SGNH hydrolase</fullName>
    </submittedName>
</protein>
<comment type="caution">
    <text evidence="2">The sequence shown here is derived from an EMBL/GenBank/DDBJ whole genome shotgun (WGS) entry which is preliminary data.</text>
</comment>
<keyword evidence="2" id="KW-0378">Hydrolase</keyword>
<dbReference type="EMBL" id="MU155298">
    <property type="protein sequence ID" value="KAF9476330.1"/>
    <property type="molecule type" value="Genomic_DNA"/>
</dbReference>
<dbReference type="InterPro" id="IPR045136">
    <property type="entry name" value="Iah1-like"/>
</dbReference>
<dbReference type="CDD" id="cd01838">
    <property type="entry name" value="Isoamyl_acetate_hydrolase_like"/>
    <property type="match status" value="1"/>
</dbReference>
<evidence type="ECO:0000313" key="3">
    <source>
        <dbReference type="Proteomes" id="UP000807469"/>
    </source>
</evidence>
<dbReference type="AlphaFoldDB" id="A0A9P5YYI2"/>
<dbReference type="PANTHER" id="PTHR14209">
    <property type="entry name" value="ISOAMYL ACETATE-HYDROLYZING ESTERASE 1"/>
    <property type="match status" value="1"/>
</dbReference>
<dbReference type="Pfam" id="PF13472">
    <property type="entry name" value="Lipase_GDSL_2"/>
    <property type="match status" value="1"/>
</dbReference>
<evidence type="ECO:0000313" key="2">
    <source>
        <dbReference type="EMBL" id="KAF9476330.1"/>
    </source>
</evidence>
<keyword evidence="3" id="KW-1185">Reference proteome</keyword>
<proteinExistence type="predicted"/>
<gene>
    <name evidence="2" type="ORF">BDN70DRAFT_907719</name>
</gene>